<feature type="region of interest" description="Disordered" evidence="1">
    <location>
        <begin position="1"/>
        <end position="42"/>
    </location>
</feature>
<dbReference type="Proteomes" id="UP001154252">
    <property type="component" value="Unassembled WGS sequence"/>
</dbReference>
<dbReference type="OrthoDB" id="4316405at2759"/>
<feature type="compositionally biased region" description="Basic and acidic residues" evidence="1">
    <location>
        <begin position="24"/>
        <end position="42"/>
    </location>
</feature>
<dbReference type="AlphaFoldDB" id="A0A9W4KEY3"/>
<sequence length="293" mass="33142">METKDKKGKIINQKEILPYSEQKGQGERNNRHLDEATGKREGSLHYNEFIHRLSGRPLVLEDLPSLTAPSGVDSLEHAAEELVSKRLTENLALDQINKDSGKSTGGGRKGAGRGGSSRPPTPATPVSRDDARYQRFFSGLNTQLEKWRGDSTNYPKIKDRDTVMKTLNDRIHNLRIEDGHRFIYEHFTKENKKGALGLKDKVMTDYKVSLVPGGPDYQRLNLGETWAYYEDDIKKAIDRETGGKVKIASYKDFEDWVTDYGNPDGRFAKETAANPSHFKTLQMWKAIKQSNPC</sequence>
<protein>
    <submittedName>
        <fullName evidence="2">Uncharacterized protein</fullName>
    </submittedName>
</protein>
<organism evidence="2 3">
    <name type="scientific">Penicillium egyptiacum</name>
    <dbReference type="NCBI Taxonomy" id="1303716"/>
    <lineage>
        <taxon>Eukaryota</taxon>
        <taxon>Fungi</taxon>
        <taxon>Dikarya</taxon>
        <taxon>Ascomycota</taxon>
        <taxon>Pezizomycotina</taxon>
        <taxon>Eurotiomycetes</taxon>
        <taxon>Eurotiomycetidae</taxon>
        <taxon>Eurotiales</taxon>
        <taxon>Aspergillaceae</taxon>
        <taxon>Penicillium</taxon>
    </lineage>
</organism>
<proteinExistence type="predicted"/>
<reference evidence="2" key="1">
    <citation type="submission" date="2021-07" db="EMBL/GenBank/DDBJ databases">
        <authorList>
            <person name="Branca A.L. A."/>
        </authorList>
    </citation>
    <scope>NUCLEOTIDE SEQUENCE</scope>
</reference>
<name>A0A9W4KEY3_9EURO</name>
<evidence type="ECO:0000313" key="3">
    <source>
        <dbReference type="Proteomes" id="UP001154252"/>
    </source>
</evidence>
<comment type="caution">
    <text evidence="2">The sequence shown here is derived from an EMBL/GenBank/DDBJ whole genome shotgun (WGS) entry which is preliminary data.</text>
</comment>
<feature type="region of interest" description="Disordered" evidence="1">
    <location>
        <begin position="94"/>
        <end position="131"/>
    </location>
</feature>
<keyword evidence="3" id="KW-1185">Reference proteome</keyword>
<evidence type="ECO:0000313" key="2">
    <source>
        <dbReference type="EMBL" id="CAG8898519.1"/>
    </source>
</evidence>
<evidence type="ECO:0000256" key="1">
    <source>
        <dbReference type="SAM" id="MobiDB-lite"/>
    </source>
</evidence>
<accession>A0A9W4KEY3</accession>
<feature type="compositionally biased region" description="Gly residues" evidence="1">
    <location>
        <begin position="103"/>
        <end position="115"/>
    </location>
</feature>
<dbReference type="EMBL" id="CAJVRC010000863">
    <property type="protein sequence ID" value="CAG8898519.1"/>
    <property type="molecule type" value="Genomic_DNA"/>
</dbReference>
<gene>
    <name evidence="2" type="ORF">PEGY_LOCUS5213</name>
</gene>